<organism evidence="6 7">
    <name type="scientific">Tectimicrobiota bacterium</name>
    <dbReference type="NCBI Taxonomy" id="2528274"/>
    <lineage>
        <taxon>Bacteria</taxon>
        <taxon>Pseudomonadati</taxon>
        <taxon>Nitrospinota/Tectimicrobiota group</taxon>
        <taxon>Candidatus Tectimicrobiota</taxon>
    </lineage>
</organism>
<keyword evidence="1" id="KW-0816">Tricarboxylic acid cycle</keyword>
<comment type="caution">
    <text evidence="6">The sequence shown here is derived from an EMBL/GenBank/DDBJ whole genome shotgun (WGS) entry which is preliminary data.</text>
</comment>
<dbReference type="Pfam" id="PF02629">
    <property type="entry name" value="CoA_binding"/>
    <property type="match status" value="1"/>
</dbReference>
<evidence type="ECO:0000256" key="1">
    <source>
        <dbReference type="ARBA" id="ARBA00022532"/>
    </source>
</evidence>
<dbReference type="PIRSF" id="PIRSF001553">
    <property type="entry name" value="SucCS_alpha"/>
    <property type="match status" value="1"/>
</dbReference>
<feature type="domain" description="CoA-binding" evidence="5">
    <location>
        <begin position="4"/>
        <end position="100"/>
    </location>
</feature>
<evidence type="ECO:0000256" key="3">
    <source>
        <dbReference type="ARBA" id="ARBA00022741"/>
    </source>
</evidence>
<name>A0A932I2A8_UNCTE</name>
<dbReference type="InterPro" id="IPR032875">
    <property type="entry name" value="Succ_CoA_lig_flav_dom"/>
</dbReference>
<dbReference type="InterPro" id="IPR005810">
    <property type="entry name" value="CoA_lig_alpha"/>
</dbReference>
<dbReference type="InterPro" id="IPR003781">
    <property type="entry name" value="CoA-bd"/>
</dbReference>
<dbReference type="PRINTS" id="PR01798">
    <property type="entry name" value="SCOASYNTHASE"/>
</dbReference>
<dbReference type="SUPFAM" id="SSF52210">
    <property type="entry name" value="Succinyl-CoA synthetase domains"/>
    <property type="match status" value="1"/>
</dbReference>
<keyword evidence="2" id="KW-0436">Ligase</keyword>
<dbReference type="Pfam" id="PF13607">
    <property type="entry name" value="Succ_CoA_lig"/>
    <property type="match status" value="1"/>
</dbReference>
<dbReference type="SUPFAM" id="SSF51735">
    <property type="entry name" value="NAD(P)-binding Rossmann-fold domains"/>
    <property type="match status" value="1"/>
</dbReference>
<proteinExistence type="predicted"/>
<dbReference type="GO" id="GO:0004776">
    <property type="term" value="F:succinate-CoA ligase (GDP-forming) activity"/>
    <property type="evidence" value="ECO:0007669"/>
    <property type="project" value="TreeGrafter"/>
</dbReference>
<dbReference type="InterPro" id="IPR016102">
    <property type="entry name" value="Succinyl-CoA_synth-like"/>
</dbReference>
<dbReference type="AlphaFoldDB" id="A0A932I2A8"/>
<accession>A0A932I2A8</accession>
<gene>
    <name evidence="6" type="ORF">HYZ11_18985</name>
</gene>
<evidence type="ECO:0000313" key="6">
    <source>
        <dbReference type="EMBL" id="MBI3129697.1"/>
    </source>
</evidence>
<evidence type="ECO:0000256" key="2">
    <source>
        <dbReference type="ARBA" id="ARBA00022598"/>
    </source>
</evidence>
<dbReference type="Gene3D" id="3.40.50.261">
    <property type="entry name" value="Succinyl-CoA synthetase domains"/>
    <property type="match status" value="1"/>
</dbReference>
<dbReference type="Proteomes" id="UP000782312">
    <property type="component" value="Unassembled WGS sequence"/>
</dbReference>
<dbReference type="InterPro" id="IPR033847">
    <property type="entry name" value="Citrt_syn/SCS-alpha_CS"/>
</dbReference>
<dbReference type="PROSITE" id="PS01216">
    <property type="entry name" value="SUCCINYL_COA_LIG_1"/>
    <property type="match status" value="1"/>
</dbReference>
<protein>
    <submittedName>
        <fullName evidence="6">CoA-binding protein</fullName>
    </submittedName>
</protein>
<keyword evidence="3" id="KW-0547">Nucleotide-binding</keyword>
<sequence>MSILLDGSTRVLVQGATGGEARRLIPTMTAYGTRIVAGVSPGKGGERVEGIPIYSTVADALKEHEADLSVLFIPARFAKAAALEAIEAGVPSVHILAEGVPHHDAAEILARAGRAGALVIGPNSQGMVSPGKAKVGGTGGEVPHLMFRPGPVGVVSRSGGMGAEICLFLTKAGIGQSTYVAIGGDLLIGAAFAEMLALFEKDPETKCVVLFGEPGTGREEEAAAFIRSGGFTKPLVAMIPGEFMERMPQPPAVSHTGALVERGVGAPSAKKRLLRGAGARVAERFSEIVPLVREALGEG</sequence>
<dbReference type="SMART" id="SM00881">
    <property type="entry name" value="CoA_binding"/>
    <property type="match status" value="1"/>
</dbReference>
<reference evidence="6" key="1">
    <citation type="submission" date="2020-07" db="EMBL/GenBank/DDBJ databases">
        <title>Huge and variable diversity of episymbiotic CPR bacteria and DPANN archaea in groundwater ecosystems.</title>
        <authorList>
            <person name="He C.Y."/>
            <person name="Keren R."/>
            <person name="Whittaker M."/>
            <person name="Farag I.F."/>
            <person name="Doudna J."/>
            <person name="Cate J.H.D."/>
            <person name="Banfield J.F."/>
        </authorList>
    </citation>
    <scope>NUCLEOTIDE SEQUENCE</scope>
    <source>
        <strain evidence="6">NC_groundwater_763_Ag_S-0.2um_68_21</strain>
    </source>
</reference>
<evidence type="ECO:0000313" key="7">
    <source>
        <dbReference type="Proteomes" id="UP000782312"/>
    </source>
</evidence>
<dbReference type="GO" id="GO:0006099">
    <property type="term" value="P:tricarboxylic acid cycle"/>
    <property type="evidence" value="ECO:0007669"/>
    <property type="project" value="UniProtKB-KW"/>
</dbReference>
<dbReference type="EMBL" id="JACPUR010000041">
    <property type="protein sequence ID" value="MBI3129697.1"/>
    <property type="molecule type" value="Genomic_DNA"/>
</dbReference>
<dbReference type="InterPro" id="IPR036291">
    <property type="entry name" value="NAD(P)-bd_dom_sf"/>
</dbReference>
<dbReference type="GO" id="GO:0009361">
    <property type="term" value="C:succinate-CoA ligase complex (ADP-forming)"/>
    <property type="evidence" value="ECO:0007669"/>
    <property type="project" value="TreeGrafter"/>
</dbReference>
<dbReference type="PANTHER" id="PTHR11117:SF2">
    <property type="entry name" value="SUCCINATE--COA LIGASE [ADP_GDP-FORMING] SUBUNIT ALPHA, MITOCHONDRIAL"/>
    <property type="match status" value="1"/>
</dbReference>
<dbReference type="GO" id="GO:0000166">
    <property type="term" value="F:nucleotide binding"/>
    <property type="evidence" value="ECO:0007669"/>
    <property type="project" value="UniProtKB-KW"/>
</dbReference>
<evidence type="ECO:0000259" key="5">
    <source>
        <dbReference type="SMART" id="SM00881"/>
    </source>
</evidence>
<evidence type="ECO:0000256" key="4">
    <source>
        <dbReference type="PIRSR" id="PIRSR001553-1"/>
    </source>
</evidence>
<dbReference type="GO" id="GO:0004775">
    <property type="term" value="F:succinate-CoA ligase (ADP-forming) activity"/>
    <property type="evidence" value="ECO:0007669"/>
    <property type="project" value="TreeGrafter"/>
</dbReference>
<dbReference type="Gene3D" id="3.40.50.720">
    <property type="entry name" value="NAD(P)-binding Rossmann-like Domain"/>
    <property type="match status" value="1"/>
</dbReference>
<dbReference type="PANTHER" id="PTHR11117">
    <property type="entry name" value="SUCCINYL-COA LIGASE SUBUNIT ALPHA"/>
    <property type="match status" value="1"/>
</dbReference>
<feature type="active site" description="Tele-phosphohistidine intermediate" evidence="4">
    <location>
        <position position="255"/>
    </location>
</feature>